<dbReference type="PANTHER" id="PTHR33266">
    <property type="entry name" value="CHROMOSOME 15, WHOLE GENOME SHOTGUN SEQUENCE"/>
    <property type="match status" value="1"/>
</dbReference>
<organism evidence="1 2">
    <name type="scientific">Thanatephorus cucumeris (strain AG1-IB / isolate 7/3/14)</name>
    <name type="common">Lettuce bottom rot fungus</name>
    <name type="synonym">Rhizoctonia solani</name>
    <dbReference type="NCBI Taxonomy" id="1108050"/>
    <lineage>
        <taxon>Eukaryota</taxon>
        <taxon>Fungi</taxon>
        <taxon>Dikarya</taxon>
        <taxon>Basidiomycota</taxon>
        <taxon>Agaricomycotina</taxon>
        <taxon>Agaricomycetes</taxon>
        <taxon>Cantharellales</taxon>
        <taxon>Ceratobasidiaceae</taxon>
        <taxon>Rhizoctonia</taxon>
        <taxon>Rhizoctonia solani AG-1</taxon>
    </lineage>
</organism>
<dbReference type="STRING" id="1108050.A0A0B7FKZ4"/>
<dbReference type="OrthoDB" id="107110at2759"/>
<proteinExistence type="predicted"/>
<evidence type="ECO:0008006" key="3">
    <source>
        <dbReference type="Google" id="ProtNLM"/>
    </source>
</evidence>
<dbReference type="AlphaFoldDB" id="A0A0B7FKZ4"/>
<dbReference type="Proteomes" id="UP000059188">
    <property type="component" value="Unassembled WGS sequence"/>
</dbReference>
<dbReference type="EMBL" id="LN679131">
    <property type="protein sequence ID" value="CEL58611.1"/>
    <property type="molecule type" value="Genomic_DNA"/>
</dbReference>
<keyword evidence="2" id="KW-1185">Reference proteome</keyword>
<reference evidence="1 2" key="1">
    <citation type="submission" date="2014-11" db="EMBL/GenBank/DDBJ databases">
        <authorList>
            <person name="Wibberg Daniel"/>
        </authorList>
    </citation>
    <scope>NUCLEOTIDE SEQUENCE [LARGE SCALE GENOMIC DNA]</scope>
    <source>
        <strain evidence="1">Rhizoctonia solani AG1-IB 7/3/14</strain>
    </source>
</reference>
<protein>
    <recommendedName>
        <fullName evidence="3">G2/mitotic-specific cyclin cdc13</fullName>
    </recommendedName>
</protein>
<dbReference type="PANTHER" id="PTHR33266:SF1">
    <property type="entry name" value="F-BOX DOMAIN-CONTAINING PROTEIN"/>
    <property type="match status" value="1"/>
</dbReference>
<gene>
    <name evidence="1" type="ORF">RSOLAG1IB_08687</name>
</gene>
<evidence type="ECO:0000313" key="1">
    <source>
        <dbReference type="EMBL" id="CEL58611.1"/>
    </source>
</evidence>
<sequence>MSDFNARIIEQIEQHRLSNPKTFKSRNHVRYHDYPLLLMIVLSVGRVPALPDLEACANHIDDHTELIAALDHSYISNSFEDLIRHPSICALTNPAEYNDTEMDSVRPPRSKRNSSLKSAFEKPYVGDVHKCFIEALDYYSELPVNEKPYMKSISVIQSSGMGKSRMVDEAASLLFTIPANLRETLPTGVKTYPPPDVVLRSFFETHENKSDELLQAEYAILLKCIFDTAASKVPAVVESRKGEALAVAWSCYLKGGQTVEGVGQPRATFYAEAVAAAKSRSKKFCEWDGDGLALKTSVPLSTLFEEMAISANTMLQVLNHDGSVYKNACLFYFDEAHSLTISPKTGNSSRTRSRYHNLGSVLARLVRLPIFFIFLSTNTHLQKFAPSTRDHPSLRVLEGAYFIPPFTELPFDIFTNEALEKLTEGGKPRSIRNACNMEVMSSMGRPLWFAHNKLVEEQRILPPGASVDKVVDMAVAKLTSAGSPLRASQAELAALSVRVGIAFESMSPAAREVESRQVESHMRIVYAIPEHREYMRTGSSSEPVLAEAAGVHLNYISKHRGIYIEAPRILSENCQKGFLARGKRGELCGRLLLTVAHDIAVIEASHTTSALLKDIEPAFHRPVPVLDFLRALFAEDHHETILKATPVSDKPEAKTLETTFQEAFVFFSHFALAEDSDMLASKSLRTALFRGMALQAKDNQPSIDAVIPIHMKGINEAITTRTTSAINLQFKNRQRSLDCSVDRTITVPDLENPAISIVFEFGETNAKLLRLQAHHQSHRATRSGKMHPDDNHYSFVARGLGPETYKSIPAAAVGYYRSILATGGLKDDFPRAERACSWRLLQQMKPTFDASASCTEWDKWA</sequence>
<name>A0A0B7FKZ4_THACB</name>
<accession>A0A0B7FKZ4</accession>
<evidence type="ECO:0000313" key="2">
    <source>
        <dbReference type="Proteomes" id="UP000059188"/>
    </source>
</evidence>